<dbReference type="GO" id="GO:0001716">
    <property type="term" value="F:L-amino-acid oxidase activity"/>
    <property type="evidence" value="ECO:0007669"/>
    <property type="project" value="TreeGrafter"/>
</dbReference>
<dbReference type="InterPro" id="IPR036188">
    <property type="entry name" value="FAD/NAD-bd_sf"/>
</dbReference>
<dbReference type="AlphaFoldDB" id="A0A7Y9J4V8"/>
<dbReference type="InterPro" id="IPR002937">
    <property type="entry name" value="Amino_oxidase"/>
</dbReference>
<dbReference type="PANTHER" id="PTHR10742:SF342">
    <property type="entry name" value="AMINE OXIDASE"/>
    <property type="match status" value="1"/>
</dbReference>
<sequence length="432" mass="44343">MTRDVLVVGAGVAGLVAARRLVDRGVRVRVLEASGRIGGRVRTHRFPGGAAVDLGAMRLPPESHRTLALVEELGLGARLRPFRTMFGHADDVVLRPTGPVRVADAGPVLAAEARGLAGRPLDERRAGALGWLVAVVDALGPPEARRSVRADAPAIAAGLSDDVPGGPAGLAGRLRGDDDLRGRCGAGLAGFVLDLASELDPALCTLEGGLGVLTDRLAAGLPVELDRPVVGIAAADDHVTVTTADGYRSVHDAVVCTAPVPVLRTMSLFGLPTGDHELVATTPYGAATKVGVALRAPVRPTGGGSFVGGVARQLYLPDAVPGRAAAALAGYAIAEDAEGLGALPADERHARVLADVDRALPGFTDLVVGTASVAWADEPWARGCVARRPARLRGTRRLAFAGEHTADRPAWVESAVASAVAAVDQVVRSPRP</sequence>
<dbReference type="SUPFAM" id="SSF54373">
    <property type="entry name" value="FAD-linked reductases, C-terminal domain"/>
    <property type="match status" value="1"/>
</dbReference>
<gene>
    <name evidence="2" type="ORF">BJ983_001418</name>
</gene>
<dbReference type="EC" id="1.4.3.4" evidence="2"/>
<dbReference type="GO" id="GO:0097621">
    <property type="term" value="F:monoamine oxidase activity"/>
    <property type="evidence" value="ECO:0007669"/>
    <property type="project" value="UniProtKB-EC"/>
</dbReference>
<reference evidence="2 3" key="1">
    <citation type="submission" date="2020-07" db="EMBL/GenBank/DDBJ databases">
        <title>Sequencing the genomes of 1000 actinobacteria strains.</title>
        <authorList>
            <person name="Klenk H.-P."/>
        </authorList>
    </citation>
    <scope>NUCLEOTIDE SEQUENCE [LARGE SCALE GENOMIC DNA]</scope>
    <source>
        <strain evidence="2 3">DSM 45772</strain>
    </source>
</reference>
<dbReference type="Pfam" id="PF01593">
    <property type="entry name" value="Amino_oxidase"/>
    <property type="match status" value="2"/>
</dbReference>
<protein>
    <submittedName>
        <fullName evidence="2">Monoamine oxidase</fullName>
        <ecNumber evidence="2">1.4.3.4</ecNumber>
    </submittedName>
</protein>
<dbReference type="InterPro" id="IPR050281">
    <property type="entry name" value="Flavin_monoamine_oxidase"/>
</dbReference>
<proteinExistence type="predicted"/>
<evidence type="ECO:0000259" key="1">
    <source>
        <dbReference type="Pfam" id="PF01593"/>
    </source>
</evidence>
<dbReference type="EMBL" id="JACCBN010000001">
    <property type="protein sequence ID" value="NYD35316.1"/>
    <property type="molecule type" value="Genomic_DNA"/>
</dbReference>
<keyword evidence="2" id="KW-0560">Oxidoreductase</keyword>
<dbReference type="SUPFAM" id="SSF51905">
    <property type="entry name" value="FAD/NAD(P)-binding domain"/>
    <property type="match status" value="1"/>
</dbReference>
<dbReference type="PRINTS" id="PR00420">
    <property type="entry name" value="RNGMNOXGNASE"/>
</dbReference>
<keyword evidence="3" id="KW-1185">Reference proteome</keyword>
<feature type="domain" description="Amine oxidase" evidence="1">
    <location>
        <begin position="12"/>
        <end position="104"/>
    </location>
</feature>
<organism evidence="2 3">
    <name type="scientific">Actinomycetospora corticicola</name>
    <dbReference type="NCBI Taxonomy" id="663602"/>
    <lineage>
        <taxon>Bacteria</taxon>
        <taxon>Bacillati</taxon>
        <taxon>Actinomycetota</taxon>
        <taxon>Actinomycetes</taxon>
        <taxon>Pseudonocardiales</taxon>
        <taxon>Pseudonocardiaceae</taxon>
        <taxon>Actinomycetospora</taxon>
    </lineage>
</organism>
<accession>A0A7Y9J4V8</accession>
<dbReference type="Proteomes" id="UP000535890">
    <property type="component" value="Unassembled WGS sequence"/>
</dbReference>
<name>A0A7Y9J4V8_9PSEU</name>
<dbReference type="RefSeq" id="WP_179793173.1">
    <property type="nucleotide sequence ID" value="NZ_BAABHP010000004.1"/>
</dbReference>
<evidence type="ECO:0000313" key="2">
    <source>
        <dbReference type="EMBL" id="NYD35316.1"/>
    </source>
</evidence>
<dbReference type="PANTHER" id="PTHR10742">
    <property type="entry name" value="FLAVIN MONOAMINE OXIDASE"/>
    <property type="match status" value="1"/>
</dbReference>
<dbReference type="Gene3D" id="3.50.50.60">
    <property type="entry name" value="FAD/NAD(P)-binding domain"/>
    <property type="match status" value="1"/>
</dbReference>
<evidence type="ECO:0000313" key="3">
    <source>
        <dbReference type="Proteomes" id="UP000535890"/>
    </source>
</evidence>
<feature type="domain" description="Amine oxidase" evidence="1">
    <location>
        <begin position="202"/>
        <end position="426"/>
    </location>
</feature>
<comment type="caution">
    <text evidence="2">The sequence shown here is derived from an EMBL/GenBank/DDBJ whole genome shotgun (WGS) entry which is preliminary data.</text>
</comment>
<dbReference type="GO" id="GO:0009063">
    <property type="term" value="P:amino acid catabolic process"/>
    <property type="evidence" value="ECO:0007669"/>
    <property type="project" value="TreeGrafter"/>
</dbReference>